<dbReference type="FunFam" id="1.10.10.10:FF:000001">
    <property type="entry name" value="LysR family transcriptional regulator"/>
    <property type="match status" value="1"/>
</dbReference>
<dbReference type="InterPro" id="IPR036390">
    <property type="entry name" value="WH_DNA-bd_sf"/>
</dbReference>
<keyword evidence="4" id="KW-0804">Transcription</keyword>
<dbReference type="Proteomes" id="UP000029538">
    <property type="component" value="Unassembled WGS sequence"/>
</dbReference>
<dbReference type="InterPro" id="IPR050950">
    <property type="entry name" value="HTH-type_LysR_regulators"/>
</dbReference>
<dbReference type="PANTHER" id="PTHR30419">
    <property type="entry name" value="HTH-TYPE TRANSCRIPTIONAL REGULATOR YBHD"/>
    <property type="match status" value="1"/>
</dbReference>
<dbReference type="SUPFAM" id="SSF46785">
    <property type="entry name" value="Winged helix' DNA-binding domain"/>
    <property type="match status" value="1"/>
</dbReference>
<name>A0A096ANJ6_9BACT</name>
<evidence type="ECO:0000256" key="3">
    <source>
        <dbReference type="ARBA" id="ARBA00023125"/>
    </source>
</evidence>
<dbReference type="GO" id="GO:0003677">
    <property type="term" value="F:DNA binding"/>
    <property type="evidence" value="ECO:0007669"/>
    <property type="project" value="UniProtKB-KW"/>
</dbReference>
<evidence type="ECO:0000256" key="2">
    <source>
        <dbReference type="ARBA" id="ARBA00023015"/>
    </source>
</evidence>
<comment type="caution">
    <text evidence="6">The sequence shown here is derived from an EMBL/GenBank/DDBJ whole genome shotgun (WGS) entry which is preliminary data.</text>
</comment>
<dbReference type="PROSITE" id="PS50931">
    <property type="entry name" value="HTH_LYSR"/>
    <property type="match status" value="1"/>
</dbReference>
<feature type="domain" description="HTH lysR-type" evidence="5">
    <location>
        <begin position="1"/>
        <end position="58"/>
    </location>
</feature>
<keyword evidence="2" id="KW-0805">Transcription regulation</keyword>
<dbReference type="CDD" id="cd05466">
    <property type="entry name" value="PBP2_LTTR_substrate"/>
    <property type="match status" value="1"/>
</dbReference>
<evidence type="ECO:0000313" key="7">
    <source>
        <dbReference type="Proteomes" id="UP000029538"/>
    </source>
</evidence>
<dbReference type="InterPro" id="IPR000847">
    <property type="entry name" value="LysR_HTH_N"/>
</dbReference>
<evidence type="ECO:0000256" key="4">
    <source>
        <dbReference type="ARBA" id="ARBA00023163"/>
    </source>
</evidence>
<organism evidence="6 7">
    <name type="scientific">Prevotella disiens DNF00882</name>
    <dbReference type="NCBI Taxonomy" id="1401075"/>
    <lineage>
        <taxon>Bacteria</taxon>
        <taxon>Pseudomonadati</taxon>
        <taxon>Bacteroidota</taxon>
        <taxon>Bacteroidia</taxon>
        <taxon>Bacteroidales</taxon>
        <taxon>Prevotellaceae</taxon>
        <taxon>Prevotella</taxon>
    </lineage>
</organism>
<protein>
    <submittedName>
        <fullName evidence="6">Transcriptional regulator</fullName>
    </submittedName>
</protein>
<proteinExistence type="inferred from homology"/>
<reference evidence="6 7" key="1">
    <citation type="submission" date="2014-07" db="EMBL/GenBank/DDBJ databases">
        <authorList>
            <person name="McCorrison J."/>
            <person name="Sanka R."/>
            <person name="Torralba M."/>
            <person name="Gillis M."/>
            <person name="Haft D.H."/>
            <person name="Methe B."/>
            <person name="Sutton G."/>
            <person name="Nelson K.E."/>
        </authorList>
    </citation>
    <scope>NUCLEOTIDE SEQUENCE [LARGE SCALE GENOMIC DNA]</scope>
    <source>
        <strain evidence="6 7">DNF00882</strain>
    </source>
</reference>
<keyword evidence="3" id="KW-0238">DNA-binding</keyword>
<accession>A0A096ANJ6</accession>
<dbReference type="Pfam" id="PF03466">
    <property type="entry name" value="LysR_substrate"/>
    <property type="match status" value="1"/>
</dbReference>
<evidence type="ECO:0000259" key="5">
    <source>
        <dbReference type="PROSITE" id="PS50931"/>
    </source>
</evidence>
<evidence type="ECO:0000256" key="1">
    <source>
        <dbReference type="ARBA" id="ARBA00009437"/>
    </source>
</evidence>
<dbReference type="RefSeq" id="WP_004356102.1">
    <property type="nucleotide sequence ID" value="NZ_JRNR01000081.1"/>
</dbReference>
<dbReference type="InterPro" id="IPR036388">
    <property type="entry name" value="WH-like_DNA-bd_sf"/>
</dbReference>
<dbReference type="GeneID" id="91081497"/>
<sequence>MELRQLRYFLKVAELLSFSEAAKNLFITQSTLSQQIKQLETELDTMLFERNSHEVSLTEAGEKLVRYAEKVVVDADVCQQKMTDLKGLLTGELNIGATYTFGPLLTETVLEFMKQHPNVRLNIVYKTMAELMDMLQRREVDFVLAFKPTEKNDKVDSHVLFNNKLVAVMSDKNPLATRSSLTIEDLQNCQMAMPAHGLQARNSFEEMTDDGLNGIKTRLEINDVNILLKLVEKSKLVTLLAEATLHGEEGLVGIPLEMRNNDMEGCIHLLNQAYVKNSAREFCKLLGQSRAIMKYSSLSKLL</sequence>
<comment type="similarity">
    <text evidence="1">Belongs to the LysR transcriptional regulatory family.</text>
</comment>
<dbReference type="AlphaFoldDB" id="A0A096ANJ6"/>
<dbReference type="InterPro" id="IPR005119">
    <property type="entry name" value="LysR_subst-bd"/>
</dbReference>
<evidence type="ECO:0000313" key="6">
    <source>
        <dbReference type="EMBL" id="KGF48663.1"/>
    </source>
</evidence>
<dbReference type="SUPFAM" id="SSF53850">
    <property type="entry name" value="Periplasmic binding protein-like II"/>
    <property type="match status" value="1"/>
</dbReference>
<dbReference type="Gene3D" id="1.10.10.10">
    <property type="entry name" value="Winged helix-like DNA-binding domain superfamily/Winged helix DNA-binding domain"/>
    <property type="match status" value="1"/>
</dbReference>
<dbReference type="GO" id="GO:0003700">
    <property type="term" value="F:DNA-binding transcription factor activity"/>
    <property type="evidence" value="ECO:0007669"/>
    <property type="project" value="InterPro"/>
</dbReference>
<dbReference type="Gene3D" id="3.40.190.290">
    <property type="match status" value="1"/>
</dbReference>
<dbReference type="GO" id="GO:0005829">
    <property type="term" value="C:cytosol"/>
    <property type="evidence" value="ECO:0007669"/>
    <property type="project" value="TreeGrafter"/>
</dbReference>
<dbReference type="EMBL" id="JRNR01000081">
    <property type="protein sequence ID" value="KGF48663.1"/>
    <property type="molecule type" value="Genomic_DNA"/>
</dbReference>
<gene>
    <name evidence="6" type="ORF">HMPREF0654_08390</name>
</gene>
<dbReference type="Pfam" id="PF00126">
    <property type="entry name" value="HTH_1"/>
    <property type="match status" value="1"/>
</dbReference>
<dbReference type="PRINTS" id="PR00039">
    <property type="entry name" value="HTHLYSR"/>
</dbReference>